<protein>
    <submittedName>
        <fullName evidence="1">Uncharacterized protein</fullName>
    </submittedName>
</protein>
<dbReference type="AlphaFoldDB" id="A0A559SMG6"/>
<proteinExistence type="predicted"/>
<organism evidence="1 2">
    <name type="scientific">Rhizobium mongolense USDA 1844</name>
    <dbReference type="NCBI Taxonomy" id="1079460"/>
    <lineage>
        <taxon>Bacteria</taxon>
        <taxon>Pseudomonadati</taxon>
        <taxon>Pseudomonadota</taxon>
        <taxon>Alphaproteobacteria</taxon>
        <taxon>Hyphomicrobiales</taxon>
        <taxon>Rhizobiaceae</taxon>
        <taxon>Rhizobium/Agrobacterium group</taxon>
        <taxon>Rhizobium</taxon>
    </lineage>
</organism>
<sequence>MRRAANLLDCFANRPLEESLLKLPAVDTECDNSAGMRLPFRMYLLIAKIIRCGRSLPDTYIPTFQRSQSDKPLRGERQPCVRLGSRDGAFILGPRDKQRRSKKRNAESRSCCEGLAHGNGWADHPGWWLDQELARIIRPYSRLACVVIGDDNTHRTKRLLPALFFARFSSVNQVLALRGFRMTYRTSGSCIPFAAPVSSACTQIE</sequence>
<gene>
    <name evidence="1" type="ORF">BCL32_3707</name>
</gene>
<evidence type="ECO:0000313" key="1">
    <source>
        <dbReference type="EMBL" id="TVZ63554.1"/>
    </source>
</evidence>
<accession>A0A559SMG6</accession>
<evidence type="ECO:0000313" key="2">
    <source>
        <dbReference type="Proteomes" id="UP000319824"/>
    </source>
</evidence>
<name>A0A559SMG6_9HYPH</name>
<comment type="caution">
    <text evidence="1">The sequence shown here is derived from an EMBL/GenBank/DDBJ whole genome shotgun (WGS) entry which is preliminary data.</text>
</comment>
<dbReference type="EMBL" id="VISO01000003">
    <property type="protein sequence ID" value="TVZ63554.1"/>
    <property type="molecule type" value="Genomic_DNA"/>
</dbReference>
<reference evidence="1 2" key="1">
    <citation type="submission" date="2019-06" db="EMBL/GenBank/DDBJ databases">
        <title>Pac Bio to generate improved reference genome sequences for organisms with transposon mutant libraries (support for FEBA project).</title>
        <authorList>
            <person name="Blow M."/>
        </authorList>
    </citation>
    <scope>NUCLEOTIDE SEQUENCE [LARGE SCALE GENOMIC DNA]</scope>
    <source>
        <strain evidence="1 2">USDA 1844</strain>
    </source>
</reference>
<dbReference type="Proteomes" id="UP000319824">
    <property type="component" value="Unassembled WGS sequence"/>
</dbReference>